<dbReference type="AlphaFoldDB" id="A0A7J7C3X2"/>
<evidence type="ECO:0000256" key="9">
    <source>
        <dbReference type="SAM" id="Phobius"/>
    </source>
</evidence>
<evidence type="ECO:0000256" key="5">
    <source>
        <dbReference type="ARBA" id="ARBA00022989"/>
    </source>
</evidence>
<accession>A0A7J7C3X2</accession>
<evidence type="ECO:0000256" key="6">
    <source>
        <dbReference type="ARBA" id="ARBA00023098"/>
    </source>
</evidence>
<feature type="transmembrane region" description="Helical" evidence="9">
    <location>
        <begin position="121"/>
        <end position="138"/>
    </location>
</feature>
<evidence type="ECO:0000256" key="1">
    <source>
        <dbReference type="ARBA" id="ARBA00004141"/>
    </source>
</evidence>
<dbReference type="InParanoid" id="A0A7J7C3X2"/>
<keyword evidence="3" id="KW-0808">Transferase</keyword>
<comment type="subcellular location">
    <subcellularLocation>
        <location evidence="1">Membrane</location>
        <topology evidence="1">Multi-pass membrane protein</topology>
    </subcellularLocation>
</comment>
<evidence type="ECO:0000256" key="3">
    <source>
        <dbReference type="ARBA" id="ARBA00022679"/>
    </source>
</evidence>
<dbReference type="GO" id="GO:0008374">
    <property type="term" value="F:O-acyltransferase activity"/>
    <property type="evidence" value="ECO:0007669"/>
    <property type="project" value="InterPro"/>
</dbReference>
<organism evidence="11 12">
    <name type="scientific">Tripterygium wilfordii</name>
    <name type="common">Thunder God vine</name>
    <dbReference type="NCBI Taxonomy" id="458696"/>
    <lineage>
        <taxon>Eukaryota</taxon>
        <taxon>Viridiplantae</taxon>
        <taxon>Streptophyta</taxon>
        <taxon>Embryophyta</taxon>
        <taxon>Tracheophyta</taxon>
        <taxon>Spermatophyta</taxon>
        <taxon>Magnoliopsida</taxon>
        <taxon>eudicotyledons</taxon>
        <taxon>Gunneridae</taxon>
        <taxon>Pentapetalae</taxon>
        <taxon>rosids</taxon>
        <taxon>fabids</taxon>
        <taxon>Celastrales</taxon>
        <taxon>Celastraceae</taxon>
        <taxon>Tripterygium</taxon>
    </lineage>
</organism>
<dbReference type="GO" id="GO:0006629">
    <property type="term" value="P:lipid metabolic process"/>
    <property type="evidence" value="ECO:0007669"/>
    <property type="project" value="UniProtKB-KW"/>
</dbReference>
<gene>
    <name evidence="11" type="ORF">HS088_TW21G00695</name>
</gene>
<sequence length="333" mass="37691">MEGELHNFVKVWLSILVSLCYCYSIGKITPKGFARLFSILPIICLFLLLPLNLNSVILSGTTGFIIARLANFKLLLFAFDKGPLSTDPSISLPRFLALASLPIKIQANPPQKRPRKTKKSIAIKVLVLSMFVRVFYYSDHLCPKVVSFLYCVHSYFVIERTLDLFAVLARALLVVELEPYLSTSLQDFWGTRWNLPETSVLRTAVYELTHGVATCAVGPRWAQVPAVLGTFLVSALMHELTFYYMGRAKPTWEITWFLLLHGVCVVAEVGLEKAVKGRWRLPRLISTVLTVGFVMVTSYWVLLPPLVRYQVDVRAFEEYAAVGEFFKKSIFDP</sequence>
<reference evidence="11 12" key="1">
    <citation type="journal article" date="2020" name="Nat. Commun.">
        <title>Genome of Tripterygium wilfordii and identification of cytochrome P450 involved in triptolide biosynthesis.</title>
        <authorList>
            <person name="Tu L."/>
            <person name="Su P."/>
            <person name="Zhang Z."/>
            <person name="Gao L."/>
            <person name="Wang J."/>
            <person name="Hu T."/>
            <person name="Zhou J."/>
            <person name="Zhang Y."/>
            <person name="Zhao Y."/>
            <person name="Liu Y."/>
            <person name="Song Y."/>
            <person name="Tong Y."/>
            <person name="Lu Y."/>
            <person name="Yang J."/>
            <person name="Xu C."/>
            <person name="Jia M."/>
            <person name="Peters R.J."/>
            <person name="Huang L."/>
            <person name="Gao W."/>
        </authorList>
    </citation>
    <scope>NUCLEOTIDE SEQUENCE [LARGE SCALE GENOMIC DNA]</scope>
    <source>
        <strain evidence="12">cv. XIE 37</strain>
        <tissue evidence="11">Leaf</tissue>
    </source>
</reference>
<feature type="transmembrane region" description="Helical" evidence="9">
    <location>
        <begin position="254"/>
        <end position="271"/>
    </location>
</feature>
<keyword evidence="12" id="KW-1185">Reference proteome</keyword>
<feature type="transmembrane region" description="Helical" evidence="9">
    <location>
        <begin position="33"/>
        <end position="51"/>
    </location>
</feature>
<dbReference type="Pfam" id="PF13813">
    <property type="entry name" value="MBOAT_2"/>
    <property type="match status" value="1"/>
</dbReference>
<evidence type="ECO:0000313" key="12">
    <source>
        <dbReference type="Proteomes" id="UP000593562"/>
    </source>
</evidence>
<dbReference type="InterPro" id="IPR044851">
    <property type="entry name" value="Wax_synthase"/>
</dbReference>
<evidence type="ECO:0000256" key="8">
    <source>
        <dbReference type="ARBA" id="ARBA00023315"/>
    </source>
</evidence>
<keyword evidence="7 9" id="KW-0472">Membrane</keyword>
<dbReference type="PANTHER" id="PTHR31595">
    <property type="entry name" value="LONG-CHAIN-ALCOHOL O-FATTY-ACYLTRANSFERASE 3-RELATED"/>
    <property type="match status" value="1"/>
</dbReference>
<feature type="transmembrane region" description="Helical" evidence="9">
    <location>
        <begin position="6"/>
        <end position="26"/>
    </location>
</feature>
<comment type="caution">
    <text evidence="11">The sequence shown here is derived from an EMBL/GenBank/DDBJ whole genome shotgun (WGS) entry which is preliminary data.</text>
</comment>
<evidence type="ECO:0000256" key="7">
    <source>
        <dbReference type="ARBA" id="ARBA00023136"/>
    </source>
</evidence>
<keyword evidence="4 9" id="KW-0812">Transmembrane</keyword>
<dbReference type="Proteomes" id="UP000593562">
    <property type="component" value="Unassembled WGS sequence"/>
</dbReference>
<keyword evidence="8" id="KW-0012">Acyltransferase</keyword>
<dbReference type="OrthoDB" id="1077582at2759"/>
<name>A0A7J7C3X2_TRIWF</name>
<dbReference type="PANTHER" id="PTHR31595:SF46">
    <property type="entry name" value="ACYL-COA--STEROL O-ACYLTRANSFERASE 1"/>
    <property type="match status" value="1"/>
</dbReference>
<dbReference type="GO" id="GO:0016020">
    <property type="term" value="C:membrane"/>
    <property type="evidence" value="ECO:0007669"/>
    <property type="project" value="UniProtKB-SubCell"/>
</dbReference>
<feature type="transmembrane region" description="Helical" evidence="9">
    <location>
        <begin position="283"/>
        <end position="302"/>
    </location>
</feature>
<evidence type="ECO:0000313" key="11">
    <source>
        <dbReference type="EMBL" id="KAF5728547.1"/>
    </source>
</evidence>
<feature type="domain" description="Wax synthase" evidence="10">
    <location>
        <begin position="179"/>
        <end position="259"/>
    </location>
</feature>
<proteinExistence type="inferred from homology"/>
<protein>
    <recommendedName>
        <fullName evidence="10">Wax synthase domain-containing protein</fullName>
    </recommendedName>
</protein>
<keyword evidence="6" id="KW-0443">Lipid metabolism</keyword>
<evidence type="ECO:0000259" key="10">
    <source>
        <dbReference type="Pfam" id="PF13813"/>
    </source>
</evidence>
<comment type="similarity">
    <text evidence="2">Belongs to the wax synthase family.</text>
</comment>
<dbReference type="EMBL" id="JAAARO010000021">
    <property type="protein sequence ID" value="KAF5728547.1"/>
    <property type="molecule type" value="Genomic_DNA"/>
</dbReference>
<dbReference type="InterPro" id="IPR017088">
    <property type="entry name" value="Wax_synthase_Magnoliopsida"/>
</dbReference>
<evidence type="ECO:0000256" key="4">
    <source>
        <dbReference type="ARBA" id="ARBA00022692"/>
    </source>
</evidence>
<evidence type="ECO:0000256" key="2">
    <source>
        <dbReference type="ARBA" id="ARBA00007282"/>
    </source>
</evidence>
<dbReference type="PIRSF" id="PIRSF037006">
    <property type="entry name" value="Wax_synthase"/>
    <property type="match status" value="1"/>
</dbReference>
<keyword evidence="5 9" id="KW-1133">Transmembrane helix</keyword>
<dbReference type="InterPro" id="IPR032805">
    <property type="entry name" value="Wax_synthase_dom"/>
</dbReference>